<evidence type="ECO:0000256" key="2">
    <source>
        <dbReference type="PROSITE-ProRule" id="PRU00302"/>
    </source>
</evidence>
<evidence type="ECO:0000256" key="1">
    <source>
        <dbReference type="ARBA" id="ARBA00023157"/>
    </source>
</evidence>
<protein>
    <recommendedName>
        <fullName evidence="4">Sushi domain-containing protein</fullName>
    </recommendedName>
</protein>
<organism evidence="5 6">
    <name type="scientific">Spodoptera exigua</name>
    <name type="common">Beet armyworm</name>
    <name type="synonym">Noctua fulgens</name>
    <dbReference type="NCBI Taxonomy" id="7107"/>
    <lineage>
        <taxon>Eukaryota</taxon>
        <taxon>Metazoa</taxon>
        <taxon>Ecdysozoa</taxon>
        <taxon>Arthropoda</taxon>
        <taxon>Hexapoda</taxon>
        <taxon>Insecta</taxon>
        <taxon>Pterygota</taxon>
        <taxon>Neoptera</taxon>
        <taxon>Endopterygota</taxon>
        <taxon>Lepidoptera</taxon>
        <taxon>Glossata</taxon>
        <taxon>Ditrysia</taxon>
        <taxon>Noctuoidea</taxon>
        <taxon>Noctuidae</taxon>
        <taxon>Amphipyrinae</taxon>
        <taxon>Spodoptera</taxon>
    </lineage>
</organism>
<dbReference type="CDD" id="cd00033">
    <property type="entry name" value="CCP"/>
    <property type="match status" value="1"/>
</dbReference>
<comment type="caution">
    <text evidence="2">Lacks conserved residue(s) required for the propagation of feature annotation.</text>
</comment>
<accession>A0A922SAX1</accession>
<keyword evidence="1" id="KW-1015">Disulfide bond</keyword>
<gene>
    <name evidence="5" type="ORF">HF086_016078</name>
</gene>
<reference evidence="5" key="1">
    <citation type="journal article" date="2021" name="G3 (Bethesda)">
        <title>Genome and transcriptome analysis of the beet armyworm Spodoptera exigua reveals targets for pest control. .</title>
        <authorList>
            <person name="Simon S."/>
            <person name="Breeschoten T."/>
            <person name="Jansen H.J."/>
            <person name="Dirks R.P."/>
            <person name="Schranz M.E."/>
            <person name="Ros V.I.D."/>
        </authorList>
    </citation>
    <scope>NUCLEOTIDE SEQUENCE</scope>
    <source>
        <strain evidence="5">TB_SE_WUR_2020</strain>
    </source>
</reference>
<keyword evidence="2" id="KW-0768">Sushi</keyword>
<evidence type="ECO:0000259" key="4">
    <source>
        <dbReference type="PROSITE" id="PS50923"/>
    </source>
</evidence>
<dbReference type="InterPro" id="IPR000436">
    <property type="entry name" value="Sushi_SCR_CCP_dom"/>
</dbReference>
<dbReference type="EMBL" id="JACEFF010000816">
    <property type="protein sequence ID" value="KAH9630574.1"/>
    <property type="molecule type" value="Genomic_DNA"/>
</dbReference>
<dbReference type="Pfam" id="PF00084">
    <property type="entry name" value="Sushi"/>
    <property type="match status" value="1"/>
</dbReference>
<evidence type="ECO:0000256" key="3">
    <source>
        <dbReference type="SAM" id="MobiDB-lite"/>
    </source>
</evidence>
<comment type="caution">
    <text evidence="5">The sequence shown here is derived from an EMBL/GenBank/DDBJ whole genome shotgun (WGS) entry which is preliminary data.</text>
</comment>
<dbReference type="Proteomes" id="UP000814243">
    <property type="component" value="Unassembled WGS sequence"/>
</dbReference>
<evidence type="ECO:0000313" key="5">
    <source>
        <dbReference type="EMBL" id="KAH9630574.1"/>
    </source>
</evidence>
<name>A0A922SAX1_SPOEX</name>
<feature type="region of interest" description="Disordered" evidence="3">
    <location>
        <begin position="215"/>
        <end position="238"/>
    </location>
</feature>
<sequence>MNLKSYATGSCQATLQSPLDHGTYVVSNAPYAVPGQGFQALQLTVTCRPGYGVLGTDIVFCQDGTWSNDIPKCVRYCKLDPHPSVHYHCLVSGTVEGQRKCNTYEPTGTVVRPECNSPNYYSTGILPFMRCIDGSWDYVAVCTPGLPKNGKNITILIKDTIEVYVHDFVYGSGQSSQPDKIKIDLVTKKDSVNVNEVDSTASPMDYEISEDDWRMGAPQRPETKRKDTGLNPPIVSGMTSVNSNRQVCMLSPSARYTVRGLTKEIPMHKNLM</sequence>
<proteinExistence type="predicted"/>
<dbReference type="AlphaFoldDB" id="A0A922SAX1"/>
<feature type="domain" description="Sushi" evidence="4">
    <location>
        <begin position="9"/>
        <end position="75"/>
    </location>
</feature>
<dbReference type="PROSITE" id="PS50923">
    <property type="entry name" value="SUSHI"/>
    <property type="match status" value="1"/>
</dbReference>
<dbReference type="SUPFAM" id="SSF57535">
    <property type="entry name" value="Complement control module/SCR domain"/>
    <property type="match status" value="1"/>
</dbReference>
<evidence type="ECO:0000313" key="6">
    <source>
        <dbReference type="Proteomes" id="UP000814243"/>
    </source>
</evidence>
<dbReference type="Gene3D" id="2.10.70.10">
    <property type="entry name" value="Complement Module, domain 1"/>
    <property type="match status" value="1"/>
</dbReference>
<dbReference type="InterPro" id="IPR035976">
    <property type="entry name" value="Sushi/SCR/CCP_sf"/>
</dbReference>
<dbReference type="SMART" id="SM00032">
    <property type="entry name" value="CCP"/>
    <property type="match status" value="1"/>
</dbReference>